<dbReference type="HOGENOM" id="CLU_016852_1_0_1"/>
<dbReference type="Pfam" id="PF07859">
    <property type="entry name" value="Abhydrolase_3"/>
    <property type="match status" value="1"/>
</dbReference>
<dbReference type="GO" id="GO:0004061">
    <property type="term" value="F:arylformamidase activity"/>
    <property type="evidence" value="ECO:0007669"/>
    <property type="project" value="UniProtKB-UniRule"/>
</dbReference>
<organism evidence="5 6">
    <name type="scientific">Saccharomyces cerevisiae x Saccharomyces kudriavzevii (strain VIN7)</name>
    <name type="common">Yeast</name>
    <dbReference type="NCBI Taxonomy" id="1095631"/>
    <lineage>
        <taxon>Eukaryota</taxon>
        <taxon>Fungi</taxon>
        <taxon>Dikarya</taxon>
        <taxon>Ascomycota</taxon>
        <taxon>Saccharomycotina</taxon>
        <taxon>Saccharomycetes</taxon>
        <taxon>Saccharomycetales</taxon>
        <taxon>Saccharomycetaceae</taxon>
        <taxon>Saccharomyces</taxon>
    </lineage>
</organism>
<comment type="domain">
    <text evidence="3">The main chain amide nitrogen atoms of the second glycine and its adjacent residue in the HGGXW motif define the oxyanion hole, and stabilize the oxyanion that forms during the nucleophilic attack by the catalytic serine during substrate cleavage.</text>
</comment>
<dbReference type="AlphaFoldDB" id="H0GTD1"/>
<evidence type="ECO:0000313" key="5">
    <source>
        <dbReference type="EMBL" id="EHN02936.1"/>
    </source>
</evidence>
<feature type="short sequence motif" description="HGGXW" evidence="3">
    <location>
        <begin position="49"/>
        <end position="53"/>
    </location>
</feature>
<dbReference type="InterPro" id="IPR027519">
    <property type="entry name" value="KFase_ver/fungi-typ"/>
</dbReference>
<evidence type="ECO:0000259" key="4">
    <source>
        <dbReference type="Pfam" id="PF07859"/>
    </source>
</evidence>
<dbReference type="UniPathway" id="UPA00333">
    <property type="reaction ID" value="UER00454"/>
</dbReference>
<dbReference type="Gene3D" id="3.40.50.1820">
    <property type="entry name" value="alpha/beta hydrolase"/>
    <property type="match status" value="1"/>
</dbReference>
<dbReference type="EC" id="3.5.1.9" evidence="3"/>
<evidence type="ECO:0000256" key="1">
    <source>
        <dbReference type="ARBA" id="ARBA00022801"/>
    </source>
</evidence>
<dbReference type="InterPro" id="IPR050300">
    <property type="entry name" value="GDXG_lipolytic_enzyme"/>
</dbReference>
<dbReference type="GO" id="GO:0034354">
    <property type="term" value="P:'de novo' NAD+ biosynthetic process from L-tryptophan"/>
    <property type="evidence" value="ECO:0007669"/>
    <property type="project" value="UniProtKB-UniRule"/>
</dbReference>
<dbReference type="PhylomeDB" id="H0GTD1"/>
<dbReference type="HAMAP" id="MF_03014">
    <property type="entry name" value="KFase"/>
    <property type="match status" value="1"/>
</dbReference>
<feature type="active site" evidence="3">
    <location>
        <position position="224"/>
    </location>
</feature>
<evidence type="ECO:0000313" key="6">
    <source>
        <dbReference type="Proteomes" id="UP000009009"/>
    </source>
</evidence>
<evidence type="ECO:0000256" key="2">
    <source>
        <dbReference type="ARBA" id="ARBA00023079"/>
    </source>
</evidence>
<dbReference type="InterPro" id="IPR029058">
    <property type="entry name" value="AB_hydrolase_fold"/>
</dbReference>
<feature type="active site" description="Nucleophile" evidence="3">
    <location>
        <position position="123"/>
    </location>
</feature>
<sequence length="274" mass="31639">MIKEINKPKAIVRMSTTIKAISPDPTLFNKTLTFQETSKSSRETVIYIHGGAWNDPSNTPNDFNSLANVIKSMDVESNICQFSMEYRLSPEITNPRNLYDVVANITRLVKEKGLTSLNIVGHSVGATFIWQILSVLKHAQENMNEAQLQMLELLRTVKRVFLLDGIYSLKELLEEYPQYDCFTKLAFPDGIQMYEEEPSIVMSHVKKALFRFHVDMHVVHSYHDELLSLRQTNSLIACLQNYQINFRLYLDDLGLHNDVYKNDKVAKYIFDNTH</sequence>
<feature type="domain" description="Alpha/beta hydrolase fold-3" evidence="4">
    <location>
        <begin position="45"/>
        <end position="148"/>
    </location>
</feature>
<accession>H0GTD1</accession>
<dbReference type="PANTHER" id="PTHR48081">
    <property type="entry name" value="AB HYDROLASE SUPERFAMILY PROTEIN C4A8.06C"/>
    <property type="match status" value="1"/>
</dbReference>
<comment type="similarity">
    <text evidence="3">Belongs to the kynurenine formamidase family.</text>
</comment>
<proteinExistence type="inferred from homology"/>
<dbReference type="OrthoDB" id="420264at2759"/>
<dbReference type="Proteomes" id="UP000009009">
    <property type="component" value="Unassembled WGS sequence"/>
</dbReference>
<keyword evidence="2 3" id="KW-0823">Tryptophan catabolism</keyword>
<evidence type="ECO:0000256" key="3">
    <source>
        <dbReference type="HAMAP-Rule" id="MF_03014"/>
    </source>
</evidence>
<comment type="catalytic activity">
    <reaction evidence="3">
        <text>N-formyl-L-kynurenine + H2O = L-kynurenine + formate + H(+)</text>
        <dbReference type="Rhea" id="RHEA:13009"/>
        <dbReference type="ChEBI" id="CHEBI:15377"/>
        <dbReference type="ChEBI" id="CHEBI:15378"/>
        <dbReference type="ChEBI" id="CHEBI:15740"/>
        <dbReference type="ChEBI" id="CHEBI:57959"/>
        <dbReference type="ChEBI" id="CHEBI:58629"/>
        <dbReference type="EC" id="3.5.1.9"/>
    </reaction>
</comment>
<dbReference type="EMBL" id="AGVY01000181">
    <property type="protein sequence ID" value="EHN02936.1"/>
    <property type="molecule type" value="Genomic_DNA"/>
</dbReference>
<gene>
    <name evidence="3" type="primary">BNA7</name>
    <name evidence="5" type="ORF">VIN7_6498</name>
</gene>
<dbReference type="GO" id="GO:0019441">
    <property type="term" value="P:L-tryptophan catabolic process to kynurenine"/>
    <property type="evidence" value="ECO:0007669"/>
    <property type="project" value="UniProtKB-UniRule"/>
</dbReference>
<dbReference type="InterPro" id="IPR013094">
    <property type="entry name" value="AB_hydrolase_3"/>
</dbReference>
<name>H0GTD1_SACCK</name>
<dbReference type="ESTHER" id="sacck-h0gtd1">
    <property type="family name" value="Kynurenine-formamidase"/>
</dbReference>
<reference evidence="5 6" key="1">
    <citation type="journal article" date="2012" name="FEMS Yeast Res.">
        <title>The genome sequence of the wine yeast VIN7 reveals an allotriploid hybrid genome with Saccharomyces cerevisiae and Saccharomyces kudriavzevii origins.</title>
        <authorList>
            <person name="Borneman A.R."/>
            <person name="Desany B.A."/>
            <person name="Riches D."/>
            <person name="Affourtit J.P."/>
            <person name="Forgan A.H."/>
            <person name="Pretorius I.S."/>
            <person name="Egholm M."/>
            <person name="Chambers P.J."/>
        </authorList>
    </citation>
    <scope>NUCLEOTIDE SEQUENCE [LARGE SCALE GENOMIC DNA]</scope>
    <source>
        <strain evidence="5 6">VIN7</strain>
    </source>
</reference>
<protein>
    <recommendedName>
        <fullName evidence="3">Kynurenine formamidase</fullName>
        <shortName evidence="3">KFA</shortName>
        <shortName evidence="3">KFase</shortName>
        <ecNumber evidence="3">3.5.1.9</ecNumber>
    </recommendedName>
    <alternativeName>
        <fullName evidence="3">Arylformamidase</fullName>
    </alternativeName>
    <alternativeName>
        <fullName evidence="3">N-formylkynurenine formamidase</fullName>
        <shortName evidence="3">FKF</shortName>
    </alternativeName>
</protein>
<keyword evidence="1 3" id="KW-0378">Hydrolase</keyword>
<dbReference type="PANTHER" id="PTHR48081:SF33">
    <property type="entry name" value="KYNURENINE FORMAMIDASE"/>
    <property type="match status" value="1"/>
</dbReference>
<dbReference type="SUPFAM" id="SSF53474">
    <property type="entry name" value="alpha/beta-Hydrolases"/>
    <property type="match status" value="1"/>
</dbReference>
<comment type="pathway">
    <text evidence="3">Amino-acid degradation; L-tryptophan degradation via kynurenine pathway; L-kynurenine from L-tryptophan: step 2/2.</text>
</comment>
<feature type="active site" evidence="3">
    <location>
        <position position="256"/>
    </location>
</feature>
<comment type="caution">
    <text evidence="5">The sequence shown here is derived from an EMBL/GenBank/DDBJ whole genome shotgun (WGS) entry which is preliminary data.</text>
</comment>
<keyword evidence="6" id="KW-1185">Reference proteome</keyword>
<comment type="subunit">
    <text evidence="3">Homodimer.</text>
</comment>
<comment type="function">
    <text evidence="3">Catalyzes the hydrolysis of N-formyl-L-kynurenine to L-kynurenine, the second step in the kynurenine pathway of tryptophan degradation. Kynurenine may be further oxidized to nicotinic acid, NAD(H) and NADP(H). Required for elimination of toxic metabolites.</text>
</comment>